<dbReference type="PANTHER" id="PTHR22950">
    <property type="entry name" value="AMINO ACID TRANSPORTER"/>
    <property type="match status" value="1"/>
</dbReference>
<name>A0AAF5DH30_STRER</name>
<evidence type="ECO:0000256" key="4">
    <source>
        <dbReference type="ARBA" id="ARBA00023136"/>
    </source>
</evidence>
<feature type="transmembrane region" description="Helical" evidence="6">
    <location>
        <begin position="455"/>
        <end position="473"/>
    </location>
</feature>
<evidence type="ECO:0000313" key="9">
    <source>
        <dbReference type="WBParaSite" id="TCONS_00011175.p1"/>
    </source>
</evidence>
<feature type="compositionally biased region" description="Basic and acidic residues" evidence="5">
    <location>
        <begin position="23"/>
        <end position="38"/>
    </location>
</feature>
<keyword evidence="3 6" id="KW-1133">Transmembrane helix</keyword>
<feature type="compositionally biased region" description="Low complexity" evidence="5">
    <location>
        <begin position="40"/>
        <end position="52"/>
    </location>
</feature>
<reference evidence="9" key="1">
    <citation type="submission" date="2024-02" db="UniProtKB">
        <authorList>
            <consortium name="WormBaseParasite"/>
        </authorList>
    </citation>
    <scope>IDENTIFICATION</scope>
</reference>
<evidence type="ECO:0000256" key="3">
    <source>
        <dbReference type="ARBA" id="ARBA00022989"/>
    </source>
</evidence>
<feature type="region of interest" description="Disordered" evidence="5">
    <location>
        <begin position="19"/>
        <end position="96"/>
    </location>
</feature>
<organism evidence="8 9">
    <name type="scientific">Strongyloides stercoralis</name>
    <name type="common">Threadworm</name>
    <dbReference type="NCBI Taxonomy" id="6248"/>
    <lineage>
        <taxon>Eukaryota</taxon>
        <taxon>Metazoa</taxon>
        <taxon>Ecdysozoa</taxon>
        <taxon>Nematoda</taxon>
        <taxon>Chromadorea</taxon>
        <taxon>Rhabditida</taxon>
        <taxon>Tylenchina</taxon>
        <taxon>Panagrolaimomorpha</taxon>
        <taxon>Strongyloidoidea</taxon>
        <taxon>Strongyloididae</taxon>
        <taxon>Strongyloides</taxon>
    </lineage>
</organism>
<feature type="transmembrane region" description="Helical" evidence="6">
    <location>
        <begin position="287"/>
        <end position="305"/>
    </location>
</feature>
<feature type="transmembrane region" description="Helical" evidence="6">
    <location>
        <begin position="529"/>
        <end position="551"/>
    </location>
</feature>
<feature type="transmembrane region" description="Helical" evidence="6">
    <location>
        <begin position="351"/>
        <end position="370"/>
    </location>
</feature>
<evidence type="ECO:0000256" key="6">
    <source>
        <dbReference type="SAM" id="Phobius"/>
    </source>
</evidence>
<sequence length="664" mass="74470">MNTDAAIPFYMTDGIEKMSYGGGRKDSYGKRDYYDRSRHGSSSSSSYQSRSYGNGGGDRRDYGGRGEKRSSYYGGSGGGGGRGSSSSRGNFNGGGRESNRNAKICSFKLFGIDNQVGPCHFIEYFEENNLKYFYVDCCAPNEFVFASRDEEIVRGLRKHFESLNGSVRLPAINDPIKFSLNKGDRVKQDSSFTPTQKRGFSSEEVVNPTKRRRLGVGYFLTMTEEVRVSDAEPLMGSHRNYDRSGPPAQREKTENSLTPEQALIHMIKVMMGTGMLSLPLAFKHSGLYLGLFLLIIICFICTYSCRQLIHSSRFVCTIKGIQKIDYANVMRSAVELGPNWIKHKGYAAKQLVNVNMFIAQIGFCCVYFVFMADNLKQFFDETSTIQLSQATWIALLFIPIMGLCLIRHLKVLAPLALVGNFVYIIAVGIVISYLFRNINPSWTVPAIGKVTDLPLFFGTVMFAFEGICVILPIENQMSEPEHFISYTGVLNTSCALVLAVYCTIGYFGYLTFQDTILDTITLNLPNELFYQGIKILFVLCIMVSFPLQFYVPIERVEKWITRKINPERQTMLIYTARGCLVLFILSLAELIPHLALFISLVGSFAGTALALLFPPIIELLVCYSQDRLTSFIWVKNIFLMLFGLLGFVTGTYSSLKAIGEAFYK</sequence>
<dbReference type="Pfam" id="PF01490">
    <property type="entry name" value="Aa_trans"/>
    <property type="match status" value="1"/>
</dbReference>
<comment type="subcellular location">
    <subcellularLocation>
        <location evidence="1">Membrane</location>
        <topology evidence="1">Multi-pass membrane protein</topology>
    </subcellularLocation>
</comment>
<keyword evidence="2 6" id="KW-0812">Transmembrane</keyword>
<protein>
    <recommendedName>
        <fullName evidence="7">Amino acid transporter transmembrane domain-containing protein</fullName>
    </recommendedName>
</protein>
<evidence type="ECO:0000259" key="7">
    <source>
        <dbReference type="Pfam" id="PF01490"/>
    </source>
</evidence>
<feature type="region of interest" description="Disordered" evidence="5">
    <location>
        <begin position="235"/>
        <end position="255"/>
    </location>
</feature>
<proteinExistence type="predicted"/>
<dbReference type="GO" id="GO:0005774">
    <property type="term" value="C:vacuolar membrane"/>
    <property type="evidence" value="ECO:0007669"/>
    <property type="project" value="TreeGrafter"/>
</dbReference>
<accession>A0AAF5DH30</accession>
<feature type="transmembrane region" description="Helical" evidence="6">
    <location>
        <begin position="390"/>
        <end position="406"/>
    </location>
</feature>
<feature type="compositionally biased region" description="Gly residues" evidence="5">
    <location>
        <begin position="74"/>
        <end position="83"/>
    </location>
</feature>
<feature type="transmembrane region" description="Helical" evidence="6">
    <location>
        <begin position="594"/>
        <end position="621"/>
    </location>
</feature>
<evidence type="ECO:0000256" key="5">
    <source>
        <dbReference type="SAM" id="MobiDB-lite"/>
    </source>
</evidence>
<feature type="domain" description="Amino acid transporter transmembrane" evidence="7">
    <location>
        <begin position="258"/>
        <end position="654"/>
    </location>
</feature>
<dbReference type="WBParaSite" id="TCONS_00011175.p1">
    <property type="protein sequence ID" value="TCONS_00011175.p1"/>
    <property type="gene ID" value="XLOC_005339"/>
</dbReference>
<feature type="transmembrane region" description="Helical" evidence="6">
    <location>
        <begin position="485"/>
        <end position="509"/>
    </location>
</feature>
<feature type="compositionally biased region" description="Basic and acidic residues" evidence="5">
    <location>
        <begin position="57"/>
        <end position="70"/>
    </location>
</feature>
<dbReference type="PANTHER" id="PTHR22950:SF472">
    <property type="entry name" value="AMINO ACID TRANSPORTER TRANSMEMBRANE DOMAIN-CONTAINING PROTEIN"/>
    <property type="match status" value="1"/>
</dbReference>
<feature type="transmembrane region" description="Helical" evidence="6">
    <location>
        <begin position="571"/>
        <end position="588"/>
    </location>
</feature>
<dbReference type="GO" id="GO:0015179">
    <property type="term" value="F:L-amino acid transmembrane transporter activity"/>
    <property type="evidence" value="ECO:0007669"/>
    <property type="project" value="TreeGrafter"/>
</dbReference>
<feature type="transmembrane region" description="Helical" evidence="6">
    <location>
        <begin position="413"/>
        <end position="435"/>
    </location>
</feature>
<feature type="transmembrane region" description="Helical" evidence="6">
    <location>
        <begin position="633"/>
        <end position="655"/>
    </location>
</feature>
<dbReference type="InterPro" id="IPR013057">
    <property type="entry name" value="AA_transpt_TM"/>
</dbReference>
<evidence type="ECO:0000256" key="1">
    <source>
        <dbReference type="ARBA" id="ARBA00004141"/>
    </source>
</evidence>
<evidence type="ECO:0000256" key="2">
    <source>
        <dbReference type="ARBA" id="ARBA00022692"/>
    </source>
</evidence>
<evidence type="ECO:0000313" key="8">
    <source>
        <dbReference type="Proteomes" id="UP000035681"/>
    </source>
</evidence>
<dbReference type="Proteomes" id="UP000035681">
    <property type="component" value="Unplaced"/>
</dbReference>
<dbReference type="AlphaFoldDB" id="A0AAF5DH30"/>
<keyword evidence="8" id="KW-1185">Reference proteome</keyword>
<keyword evidence="4 6" id="KW-0472">Membrane</keyword>